<evidence type="ECO:0000313" key="2">
    <source>
        <dbReference type="Proteomes" id="UP001057402"/>
    </source>
</evidence>
<protein>
    <submittedName>
        <fullName evidence="1">Uncharacterized protein</fullName>
    </submittedName>
</protein>
<name>A0ACB9RT95_9MYRT</name>
<dbReference type="Proteomes" id="UP001057402">
    <property type="component" value="Chromosome 3"/>
</dbReference>
<organism evidence="1 2">
    <name type="scientific">Melastoma candidum</name>
    <dbReference type="NCBI Taxonomy" id="119954"/>
    <lineage>
        <taxon>Eukaryota</taxon>
        <taxon>Viridiplantae</taxon>
        <taxon>Streptophyta</taxon>
        <taxon>Embryophyta</taxon>
        <taxon>Tracheophyta</taxon>
        <taxon>Spermatophyta</taxon>
        <taxon>Magnoliopsida</taxon>
        <taxon>eudicotyledons</taxon>
        <taxon>Gunneridae</taxon>
        <taxon>Pentapetalae</taxon>
        <taxon>rosids</taxon>
        <taxon>malvids</taxon>
        <taxon>Myrtales</taxon>
        <taxon>Melastomataceae</taxon>
        <taxon>Melastomatoideae</taxon>
        <taxon>Melastomateae</taxon>
        <taxon>Melastoma</taxon>
    </lineage>
</organism>
<gene>
    <name evidence="1" type="ORF">MLD38_008054</name>
</gene>
<dbReference type="EMBL" id="CM042882">
    <property type="protein sequence ID" value="KAI4382044.1"/>
    <property type="molecule type" value="Genomic_DNA"/>
</dbReference>
<reference evidence="2" key="1">
    <citation type="journal article" date="2023" name="Front. Plant Sci.">
        <title>Chromosomal-level genome assembly of Melastoma candidum provides insights into trichome evolution.</title>
        <authorList>
            <person name="Zhong Y."/>
            <person name="Wu W."/>
            <person name="Sun C."/>
            <person name="Zou P."/>
            <person name="Liu Y."/>
            <person name="Dai S."/>
            <person name="Zhou R."/>
        </authorList>
    </citation>
    <scope>NUCLEOTIDE SEQUENCE [LARGE SCALE GENOMIC DNA]</scope>
</reference>
<sequence>MAITIDRALLLALLLLLTPAGSRSEDCVYTVYVRTGSIWKGGTDASIGLTVYDGYDEMAEMRNLVAWGGLMEPGHSYFERGNLDIFSGRGPCLAAPVCAINITSDGSGENHGWYCNYVEVTSTGPHVSCAQKLFKVEQWLAVDAPPYTLSAYRNDCPKVDVGTRPSGSPAGGTSGYSAAE</sequence>
<comment type="caution">
    <text evidence="1">The sequence shown here is derived from an EMBL/GenBank/DDBJ whole genome shotgun (WGS) entry which is preliminary data.</text>
</comment>
<keyword evidence="2" id="KW-1185">Reference proteome</keyword>
<evidence type="ECO:0000313" key="1">
    <source>
        <dbReference type="EMBL" id="KAI4382044.1"/>
    </source>
</evidence>
<proteinExistence type="predicted"/>
<accession>A0ACB9RT95</accession>